<dbReference type="PROSITE" id="PS50011">
    <property type="entry name" value="PROTEIN_KINASE_DOM"/>
    <property type="match status" value="1"/>
</dbReference>
<dbReference type="PANTHER" id="PTHR27003:SF278">
    <property type="entry name" value="RECEPTOR-LIKE PROTEIN KINASE ANXUR2"/>
    <property type="match status" value="1"/>
</dbReference>
<dbReference type="OrthoDB" id="4062651at2759"/>
<keyword evidence="9" id="KW-1185">Reference proteome</keyword>
<dbReference type="SUPFAM" id="SSF56112">
    <property type="entry name" value="Protein kinase-like (PK-like)"/>
    <property type="match status" value="1"/>
</dbReference>
<keyword evidence="5 6" id="KW-0067">ATP-binding</keyword>
<gene>
    <name evidence="8" type="ORF">F3Y22_tig00117034pilonHSYRG00226</name>
</gene>
<feature type="binding site" evidence="6">
    <location>
        <position position="75"/>
    </location>
    <ligand>
        <name>ATP</name>
        <dbReference type="ChEBI" id="CHEBI:30616"/>
    </ligand>
</feature>
<keyword evidence="2" id="KW-0808">Transferase</keyword>
<dbReference type="PANTHER" id="PTHR27003">
    <property type="entry name" value="OS07G0166700 PROTEIN"/>
    <property type="match status" value="1"/>
</dbReference>
<keyword evidence="4 8" id="KW-0418">Kinase</keyword>
<dbReference type="InterPro" id="IPR000719">
    <property type="entry name" value="Prot_kinase_dom"/>
</dbReference>
<sequence length="366" mass="41077">MKNPLCSLPCFSVSKKKYSQLYQRSQLPEGLCRHFSLAQIKAATDNFNEDSIIGRGDYGTAYKGTTNDGTIVVLKRWQSESGSYLLREMQNEVRFLCQLRHPHLASLIGICEEGNEAIPVYEYMSGGALSDRLYGQGYAPLLWKQRLQICVGAARGLHYLHTGAKYALFHGHITSRNLLLNEELSCKITDFGLSKLGSFCMSKASKVRRESKIKGIHGYMAPEYAMHGELTEKSDVFSFGVVLFEVLFGRPEYDSSLPEEKRYLFAMAMESIIEGTIYHAIDPQLKGRIAPECLNKYLEIAFSCVHDKGSERPEMGEVEVTLELALELQDRADAEMEAINPCGQYMHDEAPISIDAETIKISSLLI</sequence>
<dbReference type="Gene3D" id="1.10.510.10">
    <property type="entry name" value="Transferase(Phosphotransferase) domain 1"/>
    <property type="match status" value="1"/>
</dbReference>
<dbReference type="Proteomes" id="UP000436088">
    <property type="component" value="Unassembled WGS sequence"/>
</dbReference>
<dbReference type="GO" id="GO:0009506">
    <property type="term" value="C:plasmodesma"/>
    <property type="evidence" value="ECO:0007669"/>
    <property type="project" value="TreeGrafter"/>
</dbReference>
<dbReference type="InterPro" id="IPR011009">
    <property type="entry name" value="Kinase-like_dom_sf"/>
</dbReference>
<evidence type="ECO:0000256" key="4">
    <source>
        <dbReference type="ARBA" id="ARBA00022777"/>
    </source>
</evidence>
<dbReference type="PROSITE" id="PS00107">
    <property type="entry name" value="PROTEIN_KINASE_ATP"/>
    <property type="match status" value="1"/>
</dbReference>
<evidence type="ECO:0000313" key="8">
    <source>
        <dbReference type="EMBL" id="KAE8654935.1"/>
    </source>
</evidence>
<comment type="caution">
    <text evidence="8">The sequence shown here is derived from an EMBL/GenBank/DDBJ whole genome shotgun (WGS) entry which is preliminary data.</text>
</comment>
<dbReference type="FunFam" id="3.30.200.20:FF:000039">
    <property type="entry name" value="receptor-like protein kinase FERONIA"/>
    <property type="match status" value="1"/>
</dbReference>
<evidence type="ECO:0000256" key="1">
    <source>
        <dbReference type="ARBA" id="ARBA00022527"/>
    </source>
</evidence>
<accession>A0A6A2WFY1</accession>
<proteinExistence type="predicted"/>
<name>A0A6A2WFY1_HIBSY</name>
<dbReference type="Pfam" id="PF07714">
    <property type="entry name" value="PK_Tyr_Ser-Thr"/>
    <property type="match status" value="1"/>
</dbReference>
<dbReference type="InterPro" id="IPR017441">
    <property type="entry name" value="Protein_kinase_ATP_BS"/>
</dbReference>
<protein>
    <submittedName>
        <fullName evidence="8">Malectin/receptor protein kinase family protein</fullName>
    </submittedName>
</protein>
<keyword evidence="1" id="KW-0723">Serine/threonine-protein kinase</keyword>
<dbReference type="GO" id="GO:0004714">
    <property type="term" value="F:transmembrane receptor protein tyrosine kinase activity"/>
    <property type="evidence" value="ECO:0007669"/>
    <property type="project" value="InterPro"/>
</dbReference>
<evidence type="ECO:0000256" key="2">
    <source>
        <dbReference type="ARBA" id="ARBA00022679"/>
    </source>
</evidence>
<feature type="domain" description="Protein kinase" evidence="7">
    <location>
        <begin position="47"/>
        <end position="326"/>
    </location>
</feature>
<evidence type="ECO:0000256" key="5">
    <source>
        <dbReference type="ARBA" id="ARBA00022840"/>
    </source>
</evidence>
<evidence type="ECO:0000256" key="6">
    <source>
        <dbReference type="PROSITE-ProRule" id="PRU10141"/>
    </source>
</evidence>
<evidence type="ECO:0000313" key="9">
    <source>
        <dbReference type="Proteomes" id="UP000436088"/>
    </source>
</evidence>
<dbReference type="AlphaFoldDB" id="A0A6A2WFY1"/>
<organism evidence="8 9">
    <name type="scientific">Hibiscus syriacus</name>
    <name type="common">Rose of Sharon</name>
    <dbReference type="NCBI Taxonomy" id="106335"/>
    <lineage>
        <taxon>Eukaryota</taxon>
        <taxon>Viridiplantae</taxon>
        <taxon>Streptophyta</taxon>
        <taxon>Embryophyta</taxon>
        <taxon>Tracheophyta</taxon>
        <taxon>Spermatophyta</taxon>
        <taxon>Magnoliopsida</taxon>
        <taxon>eudicotyledons</taxon>
        <taxon>Gunneridae</taxon>
        <taxon>Pentapetalae</taxon>
        <taxon>rosids</taxon>
        <taxon>malvids</taxon>
        <taxon>Malvales</taxon>
        <taxon>Malvaceae</taxon>
        <taxon>Malvoideae</taxon>
        <taxon>Hibiscus</taxon>
    </lineage>
</organism>
<dbReference type="GO" id="GO:0004674">
    <property type="term" value="F:protein serine/threonine kinase activity"/>
    <property type="evidence" value="ECO:0007669"/>
    <property type="project" value="UniProtKB-KW"/>
</dbReference>
<reference evidence="8" key="1">
    <citation type="submission" date="2019-09" db="EMBL/GenBank/DDBJ databases">
        <title>Draft genome information of white flower Hibiscus syriacus.</title>
        <authorList>
            <person name="Kim Y.-M."/>
        </authorList>
    </citation>
    <scope>NUCLEOTIDE SEQUENCE [LARGE SCALE GENOMIC DNA]</scope>
    <source>
        <strain evidence="8">YM2019G1</strain>
    </source>
</reference>
<evidence type="ECO:0000256" key="3">
    <source>
        <dbReference type="ARBA" id="ARBA00022741"/>
    </source>
</evidence>
<keyword evidence="3 6" id="KW-0547">Nucleotide-binding</keyword>
<dbReference type="GO" id="GO:0005524">
    <property type="term" value="F:ATP binding"/>
    <property type="evidence" value="ECO:0007669"/>
    <property type="project" value="UniProtKB-UniRule"/>
</dbReference>
<dbReference type="InterPro" id="IPR045272">
    <property type="entry name" value="ANXUR1/2-like"/>
</dbReference>
<dbReference type="GO" id="GO:0005886">
    <property type="term" value="C:plasma membrane"/>
    <property type="evidence" value="ECO:0007669"/>
    <property type="project" value="TreeGrafter"/>
</dbReference>
<dbReference type="Gene3D" id="3.30.200.20">
    <property type="entry name" value="Phosphorylase Kinase, domain 1"/>
    <property type="match status" value="1"/>
</dbReference>
<dbReference type="InterPro" id="IPR001245">
    <property type="entry name" value="Ser-Thr/Tyr_kinase_cat_dom"/>
</dbReference>
<evidence type="ECO:0000259" key="7">
    <source>
        <dbReference type="PROSITE" id="PS50011"/>
    </source>
</evidence>
<dbReference type="EMBL" id="VEPZ02001782">
    <property type="protein sequence ID" value="KAE8654935.1"/>
    <property type="molecule type" value="Genomic_DNA"/>
</dbReference>